<evidence type="ECO:0000313" key="5">
    <source>
        <dbReference type="EMBL" id="MFC4232258.1"/>
    </source>
</evidence>
<keyword evidence="2 5" id="KW-0413">Isomerase</keyword>
<dbReference type="RefSeq" id="WP_379014040.1">
    <property type="nucleotide sequence ID" value="NZ_JBHSDC010000019.1"/>
</dbReference>
<dbReference type="InterPro" id="IPR050280">
    <property type="entry name" value="OMP_Chaperone_SurA"/>
</dbReference>
<dbReference type="EC" id="5.2.1.8" evidence="5"/>
<dbReference type="Pfam" id="PF00639">
    <property type="entry name" value="Rotamase"/>
    <property type="match status" value="2"/>
</dbReference>
<dbReference type="PANTHER" id="PTHR47637:SF1">
    <property type="entry name" value="CHAPERONE SURA"/>
    <property type="match status" value="1"/>
</dbReference>
<dbReference type="EMBL" id="JBHSDC010000019">
    <property type="protein sequence ID" value="MFC4232258.1"/>
    <property type="molecule type" value="Genomic_DNA"/>
</dbReference>
<evidence type="ECO:0000313" key="6">
    <source>
        <dbReference type="Proteomes" id="UP001595906"/>
    </source>
</evidence>
<dbReference type="PANTHER" id="PTHR47637">
    <property type="entry name" value="CHAPERONE SURA"/>
    <property type="match status" value="1"/>
</dbReference>
<evidence type="ECO:0000259" key="4">
    <source>
        <dbReference type="PROSITE" id="PS50198"/>
    </source>
</evidence>
<feature type="domain" description="PpiC" evidence="4">
    <location>
        <begin position="278"/>
        <end position="372"/>
    </location>
</feature>
<reference evidence="6" key="1">
    <citation type="journal article" date="2019" name="Int. J. Syst. Evol. Microbiol.">
        <title>The Global Catalogue of Microorganisms (GCM) 10K type strain sequencing project: providing services to taxonomists for standard genome sequencing and annotation.</title>
        <authorList>
            <consortium name="The Broad Institute Genomics Platform"/>
            <consortium name="The Broad Institute Genome Sequencing Center for Infectious Disease"/>
            <person name="Wu L."/>
            <person name="Ma J."/>
        </authorList>
    </citation>
    <scope>NUCLEOTIDE SEQUENCE [LARGE SCALE GENOMIC DNA]</scope>
    <source>
        <strain evidence="6">CECT 8010</strain>
    </source>
</reference>
<feature type="chain" id="PRO_5045495595" evidence="3">
    <location>
        <begin position="20"/>
        <end position="455"/>
    </location>
</feature>
<evidence type="ECO:0000256" key="2">
    <source>
        <dbReference type="PROSITE-ProRule" id="PRU00278"/>
    </source>
</evidence>
<proteinExistence type="predicted"/>
<dbReference type="PROSITE" id="PS50198">
    <property type="entry name" value="PPIC_PPIASE_2"/>
    <property type="match status" value="2"/>
</dbReference>
<keyword evidence="1 3" id="KW-0732">Signal</keyword>
<dbReference type="Gene3D" id="3.10.50.40">
    <property type="match status" value="2"/>
</dbReference>
<dbReference type="PROSITE" id="PS01096">
    <property type="entry name" value="PPIC_PPIASE_1"/>
    <property type="match status" value="1"/>
</dbReference>
<accession>A0ABV8PVW1</accession>
<dbReference type="InterPro" id="IPR027304">
    <property type="entry name" value="Trigger_fact/SurA_dom_sf"/>
</dbReference>
<name>A0ABV8PVW1_9BACT</name>
<feature type="signal peptide" evidence="3">
    <location>
        <begin position="1"/>
        <end position="19"/>
    </location>
</feature>
<feature type="domain" description="PpiC" evidence="4">
    <location>
        <begin position="173"/>
        <end position="275"/>
    </location>
</feature>
<sequence length="455" mass="51685">MKQIVLFFSFTAVTLLAFAQPKKVVADKIIAQVGDKIILKSDILNAIADYKRQGAEAQLPANPECSFLEGQLIQKALVLQAEKDSLPVTEDEIEAGLDLQIRQFIGMYGSKDALEEIAGKTIYQIKEDFRQSFKERKLADQMRGKILDAVKITPTEVKAYFNKIPTDSLAYYESEVEISQVVLQPKATKEVEEYVIKQLYDLKRQAESGVKPFAQLAKANSDDKGTEQQGGTLSLNRTGKDFDKDFTAATFRLKDGQISPVIKSKFGYHIIYMVSRSGDDAIVRHILKIPPVTEDEVKASLAKLDTIRKQIMDKRYDFGEAVNRFSEDDNSKFTGGRLSDRTGSTFLSIDQLPDKEMVVALKDLKVGDISKPQAYINERGTKMVRIIYLQNRTEPHRENLKQDYNRIQGRALEEKKQGVLEAWFKEHLPNYYITIDKEYTTCSALADWWKYATDL</sequence>
<dbReference type="InterPro" id="IPR023058">
    <property type="entry name" value="PPIase_PpiC_CS"/>
</dbReference>
<comment type="caution">
    <text evidence="5">The sequence shown here is derived from an EMBL/GenBank/DDBJ whole genome shotgun (WGS) entry which is preliminary data.</text>
</comment>
<dbReference type="InterPro" id="IPR000297">
    <property type="entry name" value="PPIase_PpiC"/>
</dbReference>
<dbReference type="GO" id="GO:0003755">
    <property type="term" value="F:peptidyl-prolyl cis-trans isomerase activity"/>
    <property type="evidence" value="ECO:0007669"/>
    <property type="project" value="UniProtKB-EC"/>
</dbReference>
<keyword evidence="6" id="KW-1185">Reference proteome</keyword>
<dbReference type="SUPFAM" id="SSF109998">
    <property type="entry name" value="Triger factor/SurA peptide-binding domain-like"/>
    <property type="match status" value="1"/>
</dbReference>
<dbReference type="SUPFAM" id="SSF54534">
    <property type="entry name" value="FKBP-like"/>
    <property type="match status" value="2"/>
</dbReference>
<evidence type="ECO:0000256" key="3">
    <source>
        <dbReference type="SAM" id="SignalP"/>
    </source>
</evidence>
<dbReference type="InterPro" id="IPR046357">
    <property type="entry name" value="PPIase_dom_sf"/>
</dbReference>
<keyword evidence="2" id="KW-0697">Rotamase</keyword>
<evidence type="ECO:0000256" key="1">
    <source>
        <dbReference type="ARBA" id="ARBA00022729"/>
    </source>
</evidence>
<gene>
    <name evidence="5" type="ORF">ACFOW1_10175</name>
</gene>
<protein>
    <submittedName>
        <fullName evidence="5">Peptidylprolyl isomerase</fullName>
        <ecNumber evidence="5">5.2.1.8</ecNumber>
    </submittedName>
</protein>
<organism evidence="5 6">
    <name type="scientific">Parasediminibacterium paludis</name>
    <dbReference type="NCBI Taxonomy" id="908966"/>
    <lineage>
        <taxon>Bacteria</taxon>
        <taxon>Pseudomonadati</taxon>
        <taxon>Bacteroidota</taxon>
        <taxon>Chitinophagia</taxon>
        <taxon>Chitinophagales</taxon>
        <taxon>Chitinophagaceae</taxon>
        <taxon>Parasediminibacterium</taxon>
    </lineage>
</organism>
<dbReference type="Gene3D" id="1.10.4030.10">
    <property type="entry name" value="Porin chaperone SurA, peptide-binding domain"/>
    <property type="match status" value="1"/>
</dbReference>
<dbReference type="Proteomes" id="UP001595906">
    <property type="component" value="Unassembled WGS sequence"/>
</dbReference>